<proteinExistence type="predicted"/>
<dbReference type="InterPro" id="IPR008579">
    <property type="entry name" value="UGlyAH_Cupin_dom"/>
</dbReference>
<evidence type="ECO:0000259" key="1">
    <source>
        <dbReference type="Pfam" id="PF05899"/>
    </source>
</evidence>
<dbReference type="InterPro" id="IPR011051">
    <property type="entry name" value="RmlC_Cupin_sf"/>
</dbReference>
<keyword evidence="3" id="KW-1185">Reference proteome</keyword>
<evidence type="ECO:0000313" key="3">
    <source>
        <dbReference type="Proteomes" id="UP001500731"/>
    </source>
</evidence>
<dbReference type="SUPFAM" id="SSF51182">
    <property type="entry name" value="RmlC-like cupins"/>
    <property type="match status" value="1"/>
</dbReference>
<gene>
    <name evidence="2" type="ORF">GCM10023171_31430</name>
</gene>
<evidence type="ECO:0000313" key="2">
    <source>
        <dbReference type="EMBL" id="GAA4489847.1"/>
    </source>
</evidence>
<dbReference type="InterPro" id="IPR014710">
    <property type="entry name" value="RmlC-like_jellyroll"/>
</dbReference>
<dbReference type="Proteomes" id="UP001500731">
    <property type="component" value="Unassembled WGS sequence"/>
</dbReference>
<dbReference type="EMBL" id="BAABGP010000022">
    <property type="protein sequence ID" value="GAA4489847.1"/>
    <property type="molecule type" value="Genomic_DNA"/>
</dbReference>
<feature type="domain" description="(S)-ureidoglycine aminohydrolase cupin" evidence="1">
    <location>
        <begin position="57"/>
        <end position="105"/>
    </location>
</feature>
<dbReference type="Gene3D" id="2.60.120.10">
    <property type="entry name" value="Jelly Rolls"/>
    <property type="match status" value="1"/>
</dbReference>
<name>A0ABP8PRE0_9MICO</name>
<dbReference type="Pfam" id="PF05899">
    <property type="entry name" value="Cupin_3"/>
    <property type="match status" value="1"/>
</dbReference>
<reference evidence="3" key="1">
    <citation type="journal article" date="2019" name="Int. J. Syst. Evol. Microbiol.">
        <title>The Global Catalogue of Microorganisms (GCM) 10K type strain sequencing project: providing services to taxonomists for standard genome sequencing and annotation.</title>
        <authorList>
            <consortium name="The Broad Institute Genomics Platform"/>
            <consortium name="The Broad Institute Genome Sequencing Center for Infectious Disease"/>
            <person name="Wu L."/>
            <person name="Ma J."/>
        </authorList>
    </citation>
    <scope>NUCLEOTIDE SEQUENCE [LARGE SCALE GENOMIC DNA]</scope>
    <source>
        <strain evidence="3">JCM 17839</strain>
    </source>
</reference>
<sequence>MTALDYVVAGSIDRNAAEPFEVGTVQWVRRPGDGERDALGAGFWFVSPDDAPKPMEVVGHADETVYIVEGRVRVQIADGEPADLTAGSVASFNKDVAAVWTVVEPTIEFFVYS</sequence>
<protein>
    <recommendedName>
        <fullName evidence="1">(S)-ureidoglycine aminohydrolase cupin domain-containing protein</fullName>
    </recommendedName>
</protein>
<organism evidence="2 3">
    <name type="scientific">Microbacterium panaciterrae</name>
    <dbReference type="NCBI Taxonomy" id="985759"/>
    <lineage>
        <taxon>Bacteria</taxon>
        <taxon>Bacillati</taxon>
        <taxon>Actinomycetota</taxon>
        <taxon>Actinomycetes</taxon>
        <taxon>Micrococcales</taxon>
        <taxon>Microbacteriaceae</taxon>
        <taxon>Microbacterium</taxon>
    </lineage>
</organism>
<comment type="caution">
    <text evidence="2">The sequence shown here is derived from an EMBL/GenBank/DDBJ whole genome shotgun (WGS) entry which is preliminary data.</text>
</comment>
<dbReference type="RefSeq" id="WP_345188343.1">
    <property type="nucleotide sequence ID" value="NZ_BAABGP010000022.1"/>
</dbReference>
<accession>A0ABP8PRE0</accession>